<dbReference type="Pfam" id="PF14403">
    <property type="entry name" value="CP_ATPgrasp_2"/>
    <property type="match status" value="1"/>
</dbReference>
<dbReference type="HOGENOM" id="CLU_013951_0_0_7"/>
<dbReference type="InterPro" id="IPR051680">
    <property type="entry name" value="ATP-dep_Glu-Cys_Ligase-2"/>
</dbReference>
<dbReference type="eggNOG" id="COG2307">
    <property type="taxonomic scope" value="Bacteria"/>
</dbReference>
<dbReference type="AlphaFoldDB" id="E4U115"/>
<dbReference type="KEGG" id="sku:Sulku_1756"/>
<reference evidence="3 4" key="1">
    <citation type="journal article" date="2012" name="Stand. Genomic Sci.">
        <title>Complete genome sequence of the sulfur compounds oxidizing chemolithoautotroph Sulfuricurvum kujiense type strain (YK-1(T)).</title>
        <authorList>
            <person name="Han C."/>
            <person name="Kotsyurbenko O."/>
            <person name="Chertkov O."/>
            <person name="Held B."/>
            <person name="Lapidus A."/>
            <person name="Nolan M."/>
            <person name="Lucas S."/>
            <person name="Hammon N."/>
            <person name="Deshpande S."/>
            <person name="Cheng J.F."/>
            <person name="Tapia R."/>
            <person name="Goodwin L.A."/>
            <person name="Pitluck S."/>
            <person name="Liolios K."/>
            <person name="Pagani I."/>
            <person name="Ivanova N."/>
            <person name="Mavromatis K."/>
            <person name="Mikhailova N."/>
            <person name="Pati A."/>
            <person name="Chen A."/>
            <person name="Palaniappan K."/>
            <person name="Land M."/>
            <person name="Hauser L."/>
            <person name="Chang Y.J."/>
            <person name="Jeffries C.D."/>
            <person name="Brambilla E.M."/>
            <person name="Rohde M."/>
            <person name="Spring S."/>
            <person name="Sikorski J."/>
            <person name="Goker M."/>
            <person name="Woyke T."/>
            <person name="Bristow J."/>
            <person name="Eisen J.A."/>
            <person name="Markowitz V."/>
            <person name="Hugenholtz P."/>
            <person name="Kyrpides N.C."/>
            <person name="Klenk H.P."/>
            <person name="Detter J.C."/>
        </authorList>
    </citation>
    <scope>NUCLEOTIDE SEQUENCE [LARGE SCALE GENOMIC DNA]</scope>
    <source>
        <strain evidence="4">ATCC BAA-921 / DSM 16994 / JCM 11577 / YK-1</strain>
    </source>
</reference>
<gene>
    <name evidence="3" type="ordered locus">Sulku_1756</name>
</gene>
<dbReference type="InterPro" id="IPR025841">
    <property type="entry name" value="CP_ATPgrasp_2"/>
</dbReference>
<dbReference type="STRING" id="709032.Sulku_1756"/>
<protein>
    <submittedName>
        <fullName evidence="3">Uncharacterized protein</fullName>
    </submittedName>
</protein>
<feature type="domain" description="Circularly permuted ATP-grasp type 2" evidence="2">
    <location>
        <begin position="80"/>
        <end position="451"/>
    </location>
</feature>
<dbReference type="Gene3D" id="3.30.1490.270">
    <property type="match status" value="1"/>
</dbReference>
<evidence type="ECO:0000313" key="4">
    <source>
        <dbReference type="Proteomes" id="UP000008721"/>
    </source>
</evidence>
<dbReference type="Pfam" id="PF04168">
    <property type="entry name" value="Alpha-E"/>
    <property type="match status" value="1"/>
</dbReference>
<dbReference type="RefSeq" id="WP_013460614.1">
    <property type="nucleotide sequence ID" value="NC_014762.1"/>
</dbReference>
<dbReference type="PANTHER" id="PTHR34595:SF2">
    <property type="entry name" value="BLR2978 PROTEIN"/>
    <property type="match status" value="1"/>
</dbReference>
<evidence type="ECO:0000313" key="3">
    <source>
        <dbReference type="EMBL" id="ADR34417.1"/>
    </source>
</evidence>
<name>E4U115_SULKY</name>
<dbReference type="EMBL" id="CP002355">
    <property type="protein sequence ID" value="ADR34417.1"/>
    <property type="molecule type" value="Genomic_DNA"/>
</dbReference>
<dbReference type="Gene3D" id="3.40.50.11290">
    <property type="match status" value="1"/>
</dbReference>
<dbReference type="PANTHER" id="PTHR34595">
    <property type="entry name" value="BLR5612 PROTEIN"/>
    <property type="match status" value="1"/>
</dbReference>
<sequence length="826" mass="94339">MDSIFERYSQSSSYDEMFDAEKNIRPHWEKLKSNLERIGLEQLLVKQKEIDWRLEDNGVTYNVYNDPGGFNRPWKLDPIPLIIEEEQWNLVEEGLKQRCRLFNLLLQDIYGEQKAIQEGIIPMEVIYAHGGFMREMHGMKMPLTIYAADMARGPDGKIWVVNDRTQAPSGLGYSIENRLTMNGAMPDMFEGISVKRLYDFFETFKSIFQGEGSGRHSETLNVLLSPGPHNETYFEHAYLSSFLGLTLVQGQDLLAKNGAVWLKSLKGLRRVDTILRRVDESYCDPLELRQDSQLGVAGLVQSIRAGGVEMLNPLGSGVLENLGLNPFMSHLARYFLDEELILPQIATWWCGQSKEKEFVLDNLERLIIKTIDRLGEKHTYIGKQLSKKELKSLRQEILDQPHRYVGQEEVEFASCPTLVKESIEPRKAVIRAYTIVQDDRYTVMPGALVRVGAGNDSLVVSNQFGGSSKDLWVLGESQSIPPTPLFHSKTAAENSLENIPSLRAENLFWLGRYLMRSIITARMIRTTLKYMTNASRYDQVSNHQTLEMLTKALTHVTMTYPGFLDEENTPSAFDEIASVSFNATRVGSLAQIITMLSNANTYAKSILPLEASRIYERMNREWNQFCSEATANPRLMIHNLDQLLMQLMAYKELIQESLFVDQGSLLYEIGARIERSQLLISKARALLTPAHDELSEYEILETLLSTCESLNAYRARYRSSYEMRNIIEFLLLDINFPKSLISEVDGLMKILPQLPKFKNATYLSRYEEPIFEVFSMLRLSKIDTLCSLGANEYIRSELDSLLSELSAKLLLASSELSKTYFAHYDE</sequence>
<dbReference type="eggNOG" id="COG2308">
    <property type="taxonomic scope" value="Bacteria"/>
</dbReference>
<feature type="domain" description="DUF403" evidence="1">
    <location>
        <begin position="500"/>
        <end position="821"/>
    </location>
</feature>
<accession>E4U115</accession>
<dbReference type="SUPFAM" id="SSF56059">
    <property type="entry name" value="Glutathione synthetase ATP-binding domain-like"/>
    <property type="match status" value="1"/>
</dbReference>
<evidence type="ECO:0000259" key="2">
    <source>
        <dbReference type="Pfam" id="PF14403"/>
    </source>
</evidence>
<organism evidence="3 4">
    <name type="scientific">Sulfuricurvum kujiense (strain ATCC BAA-921 / DSM 16994 / JCM 11577 / YK-1)</name>
    <dbReference type="NCBI Taxonomy" id="709032"/>
    <lineage>
        <taxon>Bacteria</taxon>
        <taxon>Pseudomonadati</taxon>
        <taxon>Campylobacterota</taxon>
        <taxon>Epsilonproteobacteria</taxon>
        <taxon>Campylobacterales</taxon>
        <taxon>Sulfurimonadaceae</taxon>
        <taxon>Sulfuricurvum</taxon>
    </lineage>
</organism>
<keyword evidence="4" id="KW-1185">Reference proteome</keyword>
<evidence type="ECO:0000259" key="1">
    <source>
        <dbReference type="Pfam" id="PF04168"/>
    </source>
</evidence>
<dbReference type="Proteomes" id="UP000008721">
    <property type="component" value="Chromosome"/>
</dbReference>
<dbReference type="InterPro" id="IPR007296">
    <property type="entry name" value="DUF403"/>
</dbReference>
<proteinExistence type="predicted"/>